<feature type="compositionally biased region" description="Polar residues" evidence="2">
    <location>
        <begin position="338"/>
        <end position="348"/>
    </location>
</feature>
<dbReference type="PANTHER" id="PTHR15141">
    <property type="entry name" value="TRANSCRIPTION ELONGATION FACTOR B POLYPEPTIDE 3"/>
    <property type="match status" value="1"/>
</dbReference>
<sequence>MPVKSLWELATSICLKNIRELESIGDYLPYEVVRHILLKVDNAHQLRQIELNSPQIEGETGEIWLKLIERDFPLEMKANSYKPQNPKKWYRVWEKYKREHDDALEESERKLKNALAGLQQDKAKNTSKIIHDKRYLPRERRSQRGWGRDPSMSTLNFTGGSRTKTSNGASVMRRVRRETKEIATIHGVLARSVNRPIHRSQVKAAPQAMIHDHRRAAQPVYRPLAKTPPDVVAEHEGRATYLSDSEEDDGGDGFFDDEEEAPSRPRFKPKSTDQSTNPPSNTPGRPAPPRTVAAPAPPRRLFNNSSKKGSGLLSNSYKPGAQKTQTTGSVPKPVVKASATTTNGSSSHIPPAEEPAKHTQYQPRQRQRSSPPPESAGDSSPPPPQLSSNLAGQKRKSVDIFMRRKKSKPS</sequence>
<evidence type="ECO:0000313" key="3">
    <source>
        <dbReference type="EMBL" id="KAH7326651.1"/>
    </source>
</evidence>
<organism evidence="3 4">
    <name type="scientific">Stachybotrys elegans</name>
    <dbReference type="NCBI Taxonomy" id="80388"/>
    <lineage>
        <taxon>Eukaryota</taxon>
        <taxon>Fungi</taxon>
        <taxon>Dikarya</taxon>
        <taxon>Ascomycota</taxon>
        <taxon>Pezizomycotina</taxon>
        <taxon>Sordariomycetes</taxon>
        <taxon>Hypocreomycetidae</taxon>
        <taxon>Hypocreales</taxon>
        <taxon>Stachybotryaceae</taxon>
        <taxon>Stachybotrys</taxon>
    </lineage>
</organism>
<dbReference type="PANTHER" id="PTHR15141:SF76">
    <property type="entry name" value="TRANSCRIPTION ELONGATION FACTOR B POLYPEPTIDE 3"/>
    <property type="match status" value="1"/>
</dbReference>
<feature type="compositionally biased region" description="Pro residues" evidence="2">
    <location>
        <begin position="370"/>
        <end position="385"/>
    </location>
</feature>
<accession>A0A8K0SZN1</accession>
<feature type="compositionally biased region" description="Acidic residues" evidence="2">
    <location>
        <begin position="244"/>
        <end position="260"/>
    </location>
</feature>
<keyword evidence="4" id="KW-1185">Reference proteome</keyword>
<dbReference type="EMBL" id="JAGPNK010000002">
    <property type="protein sequence ID" value="KAH7326651.1"/>
    <property type="molecule type" value="Genomic_DNA"/>
</dbReference>
<comment type="caution">
    <text evidence="3">The sequence shown here is derived from an EMBL/GenBank/DDBJ whole genome shotgun (WGS) entry which is preliminary data.</text>
</comment>
<evidence type="ECO:0000313" key="4">
    <source>
        <dbReference type="Proteomes" id="UP000813444"/>
    </source>
</evidence>
<feature type="region of interest" description="Disordered" evidence="2">
    <location>
        <begin position="202"/>
        <end position="410"/>
    </location>
</feature>
<name>A0A8K0SZN1_9HYPO</name>
<dbReference type="GO" id="GO:0006368">
    <property type="term" value="P:transcription elongation by RNA polymerase II"/>
    <property type="evidence" value="ECO:0007669"/>
    <property type="project" value="InterPro"/>
</dbReference>
<feature type="compositionally biased region" description="Polar residues" evidence="2">
    <location>
        <begin position="151"/>
        <end position="169"/>
    </location>
</feature>
<feature type="compositionally biased region" description="Low complexity" evidence="2">
    <location>
        <begin position="290"/>
        <end position="316"/>
    </location>
</feature>
<dbReference type="OrthoDB" id="21513at2759"/>
<dbReference type="InterPro" id="IPR051870">
    <property type="entry name" value="Elongin-A_domain"/>
</dbReference>
<dbReference type="Gene3D" id="6.10.250.3180">
    <property type="match status" value="1"/>
</dbReference>
<dbReference type="AlphaFoldDB" id="A0A8K0SZN1"/>
<proteinExistence type="predicted"/>
<evidence type="ECO:0000256" key="2">
    <source>
        <dbReference type="SAM" id="MobiDB-lite"/>
    </source>
</evidence>
<reference evidence="3" key="1">
    <citation type="journal article" date="2021" name="Nat. Commun.">
        <title>Genetic determinants of endophytism in the Arabidopsis root mycobiome.</title>
        <authorList>
            <person name="Mesny F."/>
            <person name="Miyauchi S."/>
            <person name="Thiergart T."/>
            <person name="Pickel B."/>
            <person name="Atanasova L."/>
            <person name="Karlsson M."/>
            <person name="Huettel B."/>
            <person name="Barry K.W."/>
            <person name="Haridas S."/>
            <person name="Chen C."/>
            <person name="Bauer D."/>
            <person name="Andreopoulos W."/>
            <person name="Pangilinan J."/>
            <person name="LaButti K."/>
            <person name="Riley R."/>
            <person name="Lipzen A."/>
            <person name="Clum A."/>
            <person name="Drula E."/>
            <person name="Henrissat B."/>
            <person name="Kohler A."/>
            <person name="Grigoriev I.V."/>
            <person name="Martin F.M."/>
            <person name="Hacquard S."/>
        </authorList>
    </citation>
    <scope>NUCLEOTIDE SEQUENCE</scope>
    <source>
        <strain evidence="3">MPI-CAGE-CH-0235</strain>
    </source>
</reference>
<protein>
    <submittedName>
        <fullName evidence="3">RNA polymerase II transcription factor SIII subunit A-domain-containing protein</fullName>
    </submittedName>
</protein>
<dbReference type="Pfam" id="PF06881">
    <property type="entry name" value="Elongin_A"/>
    <property type="match status" value="1"/>
</dbReference>
<dbReference type="Proteomes" id="UP000813444">
    <property type="component" value="Unassembled WGS sequence"/>
</dbReference>
<evidence type="ECO:0000256" key="1">
    <source>
        <dbReference type="SAM" id="Coils"/>
    </source>
</evidence>
<keyword evidence="1" id="KW-0175">Coiled coil</keyword>
<feature type="region of interest" description="Disordered" evidence="2">
    <location>
        <begin position="140"/>
        <end position="171"/>
    </location>
</feature>
<dbReference type="InterPro" id="IPR010684">
    <property type="entry name" value="RNA_pol_II_trans_fac_SIII_A"/>
</dbReference>
<feature type="coiled-coil region" evidence="1">
    <location>
        <begin position="97"/>
        <end position="124"/>
    </location>
</feature>
<dbReference type="GO" id="GO:0070449">
    <property type="term" value="C:elongin complex"/>
    <property type="evidence" value="ECO:0007669"/>
    <property type="project" value="InterPro"/>
</dbReference>
<gene>
    <name evidence="3" type="ORF">B0I35DRAFT_475279</name>
</gene>